<dbReference type="SUPFAM" id="SSF81338">
    <property type="entry name" value="Aquaporin-like"/>
    <property type="match status" value="1"/>
</dbReference>
<evidence type="ECO:0000256" key="5">
    <source>
        <dbReference type="ARBA" id="ARBA00022989"/>
    </source>
</evidence>
<dbReference type="PRINTS" id="PR00783">
    <property type="entry name" value="MINTRINSICP"/>
</dbReference>
<dbReference type="Pfam" id="PF00230">
    <property type="entry name" value="MIP"/>
    <property type="match status" value="1"/>
</dbReference>
<feature type="compositionally biased region" description="Low complexity" evidence="7">
    <location>
        <begin position="403"/>
        <end position="417"/>
    </location>
</feature>
<comment type="caution">
    <text evidence="9">The sequence shown here is derived from an EMBL/GenBank/DDBJ whole genome shotgun (WGS) entry which is preliminary data.</text>
</comment>
<evidence type="ECO:0000256" key="4">
    <source>
        <dbReference type="ARBA" id="ARBA00022692"/>
    </source>
</evidence>
<dbReference type="InterPro" id="IPR000425">
    <property type="entry name" value="MIP"/>
</dbReference>
<feature type="transmembrane region" description="Helical" evidence="8">
    <location>
        <begin position="200"/>
        <end position="220"/>
    </location>
</feature>
<evidence type="ECO:0000256" key="2">
    <source>
        <dbReference type="ARBA" id="ARBA00006175"/>
    </source>
</evidence>
<dbReference type="Proteomes" id="UP000801492">
    <property type="component" value="Unassembled WGS sequence"/>
</dbReference>
<dbReference type="GO" id="GO:0005886">
    <property type="term" value="C:plasma membrane"/>
    <property type="evidence" value="ECO:0007669"/>
    <property type="project" value="TreeGrafter"/>
</dbReference>
<keyword evidence="4 8" id="KW-0812">Transmembrane</keyword>
<evidence type="ECO:0000256" key="6">
    <source>
        <dbReference type="ARBA" id="ARBA00023136"/>
    </source>
</evidence>
<evidence type="ECO:0000256" key="8">
    <source>
        <dbReference type="SAM" id="Phobius"/>
    </source>
</evidence>
<feature type="compositionally biased region" description="Polar residues" evidence="7">
    <location>
        <begin position="521"/>
        <end position="537"/>
    </location>
</feature>
<keyword evidence="6 8" id="KW-0472">Membrane</keyword>
<gene>
    <name evidence="9" type="ORF">ILUMI_23149</name>
</gene>
<evidence type="ECO:0000256" key="1">
    <source>
        <dbReference type="ARBA" id="ARBA00004141"/>
    </source>
</evidence>
<dbReference type="PANTHER" id="PTHR19139:SF268">
    <property type="entry name" value="NEUROGENIC PROTEIN BIG BRAIN"/>
    <property type="match status" value="1"/>
</dbReference>
<comment type="subcellular location">
    <subcellularLocation>
        <location evidence="1">Membrane</location>
        <topology evidence="1">Multi-pass membrane protein</topology>
    </subcellularLocation>
</comment>
<evidence type="ECO:0000256" key="3">
    <source>
        <dbReference type="ARBA" id="ARBA00022448"/>
    </source>
</evidence>
<sequence>MGDESLHLPNDNIEYCIVTLFEKLEALRNDTACTSPNKLWKVPAGTELRSLEFWRSVICECLASFCYIFIVCGADGTGASSSSLLFATALASSLSITTLTQCFGQISGAQINPAVTIAMAITKNISLIRTVMFIIAQCGGGIAGAAFLYGMAVSGSQSNLSAPVMHTTNIMAWERFGVEFILSFIIVLTYLVTMDNYSKWLGSSSLTIGAAYGACTFVSMPCLNPARSLGPSFVLSRWDYHWVYWIGPLTGGVVSGLVYEYILNPRRRKSAKDSTDADSISIQSDEDPYDDLEKPSGSKYNGSSYNYRQTSNVVVTSTSGYCPSLMSASLYSSPLCKLERVESLYGGTKSLYCKSPPLTRANLNRSQSVYTKSNNGVNRDVLPRPGPLVPTQSLYPMRLNQQQSHLQNQNVQNQMQQRSESTFGMRGVTSASHSEAYVTVGIAAHSPRNNSSDTDNTKFEETQKVTRSNRPESMYSANHPRHAQSDDSNYSTYYGSSKRSNTNSNVTYNNTSSSLTAKPTGVNSTSYGTRSSEVKHSPSQLLTAVSTSSSFHHMIPQHSTAAQY</sequence>
<dbReference type="PROSITE" id="PS00221">
    <property type="entry name" value="MIP"/>
    <property type="match status" value="1"/>
</dbReference>
<name>A0A8K0CCI9_IGNLU</name>
<feature type="compositionally biased region" description="Low complexity" evidence="7">
    <location>
        <begin position="500"/>
        <end position="516"/>
    </location>
</feature>
<proteinExistence type="inferred from homology"/>
<keyword evidence="3" id="KW-0813">Transport</keyword>
<evidence type="ECO:0008006" key="11">
    <source>
        <dbReference type="Google" id="ProtNLM"/>
    </source>
</evidence>
<protein>
    <recommendedName>
        <fullName evidence="11">Big brain</fullName>
    </recommendedName>
</protein>
<organism evidence="9 10">
    <name type="scientific">Ignelater luminosus</name>
    <name type="common">Cucubano</name>
    <name type="synonym">Pyrophorus luminosus</name>
    <dbReference type="NCBI Taxonomy" id="2038154"/>
    <lineage>
        <taxon>Eukaryota</taxon>
        <taxon>Metazoa</taxon>
        <taxon>Ecdysozoa</taxon>
        <taxon>Arthropoda</taxon>
        <taxon>Hexapoda</taxon>
        <taxon>Insecta</taxon>
        <taxon>Pterygota</taxon>
        <taxon>Neoptera</taxon>
        <taxon>Endopterygota</taxon>
        <taxon>Coleoptera</taxon>
        <taxon>Polyphaga</taxon>
        <taxon>Elateriformia</taxon>
        <taxon>Elateroidea</taxon>
        <taxon>Elateridae</taxon>
        <taxon>Agrypninae</taxon>
        <taxon>Pyrophorini</taxon>
        <taxon>Ignelater</taxon>
    </lineage>
</organism>
<reference evidence="9" key="1">
    <citation type="submission" date="2019-08" db="EMBL/GenBank/DDBJ databases">
        <title>The genome of the North American firefly Photinus pyralis.</title>
        <authorList>
            <consortium name="Photinus pyralis genome working group"/>
            <person name="Fallon T.R."/>
            <person name="Sander Lower S.E."/>
            <person name="Weng J.-K."/>
        </authorList>
    </citation>
    <scope>NUCLEOTIDE SEQUENCE</scope>
    <source>
        <strain evidence="9">TRF0915ILg1</strain>
        <tissue evidence="9">Whole body</tissue>
    </source>
</reference>
<dbReference type="EMBL" id="VTPC01090570">
    <property type="protein sequence ID" value="KAF2883011.1"/>
    <property type="molecule type" value="Genomic_DNA"/>
</dbReference>
<dbReference type="PANTHER" id="PTHR19139">
    <property type="entry name" value="AQUAPORIN TRANSPORTER"/>
    <property type="match status" value="1"/>
</dbReference>
<dbReference type="CDD" id="cd00333">
    <property type="entry name" value="MIP"/>
    <property type="match status" value="1"/>
</dbReference>
<feature type="region of interest" description="Disordered" evidence="7">
    <location>
        <begin position="445"/>
        <end position="537"/>
    </location>
</feature>
<dbReference type="InterPro" id="IPR022357">
    <property type="entry name" value="MIP_CS"/>
</dbReference>
<keyword evidence="10" id="KW-1185">Reference proteome</keyword>
<dbReference type="InterPro" id="IPR034294">
    <property type="entry name" value="Aquaporin_transptr"/>
</dbReference>
<feature type="transmembrane region" description="Helical" evidence="8">
    <location>
        <begin position="240"/>
        <end position="262"/>
    </location>
</feature>
<feature type="compositionally biased region" description="Polar residues" evidence="7">
    <location>
        <begin position="486"/>
        <end position="499"/>
    </location>
</feature>
<evidence type="ECO:0000313" key="9">
    <source>
        <dbReference type="EMBL" id="KAF2883011.1"/>
    </source>
</evidence>
<dbReference type="OrthoDB" id="3222at2759"/>
<evidence type="ECO:0000313" key="10">
    <source>
        <dbReference type="Proteomes" id="UP000801492"/>
    </source>
</evidence>
<evidence type="ECO:0000256" key="7">
    <source>
        <dbReference type="SAM" id="MobiDB-lite"/>
    </source>
</evidence>
<feature type="compositionally biased region" description="Basic and acidic residues" evidence="7">
    <location>
        <begin position="455"/>
        <end position="464"/>
    </location>
</feature>
<dbReference type="InterPro" id="IPR023271">
    <property type="entry name" value="Aquaporin-like"/>
</dbReference>
<feature type="region of interest" description="Disordered" evidence="7">
    <location>
        <begin position="274"/>
        <end position="302"/>
    </location>
</feature>
<feature type="transmembrane region" description="Helical" evidence="8">
    <location>
        <begin position="131"/>
        <end position="152"/>
    </location>
</feature>
<dbReference type="Gene3D" id="1.20.1080.10">
    <property type="entry name" value="Glycerol uptake facilitator protein"/>
    <property type="match status" value="1"/>
</dbReference>
<dbReference type="AlphaFoldDB" id="A0A8K0CCI9"/>
<feature type="transmembrane region" description="Helical" evidence="8">
    <location>
        <begin position="172"/>
        <end position="193"/>
    </location>
</feature>
<feature type="region of interest" description="Disordered" evidence="7">
    <location>
        <begin position="403"/>
        <end position="430"/>
    </location>
</feature>
<keyword evidence="5 8" id="KW-1133">Transmembrane helix</keyword>
<dbReference type="GO" id="GO:0015250">
    <property type="term" value="F:water channel activity"/>
    <property type="evidence" value="ECO:0007669"/>
    <property type="project" value="TreeGrafter"/>
</dbReference>
<comment type="similarity">
    <text evidence="2">Belongs to the MIP/aquaporin (TC 1.A.8) family.</text>
</comment>
<accession>A0A8K0CCI9</accession>